<feature type="transmembrane region" description="Helical" evidence="2">
    <location>
        <begin position="154"/>
        <end position="175"/>
    </location>
</feature>
<protein>
    <submittedName>
        <fullName evidence="3">Uncharacterized protein</fullName>
    </submittedName>
</protein>
<proteinExistence type="predicted"/>
<evidence type="ECO:0000313" key="4">
    <source>
        <dbReference type="Proteomes" id="UP001190700"/>
    </source>
</evidence>
<dbReference type="Proteomes" id="UP001190700">
    <property type="component" value="Unassembled WGS sequence"/>
</dbReference>
<evidence type="ECO:0000256" key="1">
    <source>
        <dbReference type="SAM" id="MobiDB-lite"/>
    </source>
</evidence>
<keyword evidence="2" id="KW-1133">Transmembrane helix</keyword>
<feature type="transmembrane region" description="Helical" evidence="2">
    <location>
        <begin position="123"/>
        <end position="142"/>
    </location>
</feature>
<dbReference type="AlphaFoldDB" id="A0AAE0GAG7"/>
<reference evidence="3 4" key="1">
    <citation type="journal article" date="2015" name="Genome Biol. Evol.">
        <title>Comparative Genomics of a Bacterivorous Green Alga Reveals Evolutionary Causalities and Consequences of Phago-Mixotrophic Mode of Nutrition.</title>
        <authorList>
            <person name="Burns J.A."/>
            <person name="Paasch A."/>
            <person name="Narechania A."/>
            <person name="Kim E."/>
        </authorList>
    </citation>
    <scope>NUCLEOTIDE SEQUENCE [LARGE SCALE GENOMIC DNA]</scope>
    <source>
        <strain evidence="3 4">PLY_AMNH</strain>
    </source>
</reference>
<dbReference type="EMBL" id="LGRX02007658">
    <property type="protein sequence ID" value="KAK3274556.1"/>
    <property type="molecule type" value="Genomic_DNA"/>
</dbReference>
<evidence type="ECO:0000313" key="3">
    <source>
        <dbReference type="EMBL" id="KAK3274556.1"/>
    </source>
</evidence>
<gene>
    <name evidence="3" type="ORF">CYMTET_17265</name>
</gene>
<keyword evidence="4" id="KW-1185">Reference proteome</keyword>
<keyword evidence="2" id="KW-0812">Transmembrane</keyword>
<name>A0AAE0GAG7_9CHLO</name>
<sequence>MGIFGYLRRSRSRAKAVNDLPLEPAAERETHRDLLVSPASAATDDDSHPATGPSARSDFDVDSSEVWQRIVAACIPLRITWSSEGGPPGTGNSAYTLLDCFLNLRVQYVCVDALRATPDLWSFMWLPAFCAFAASACNVYIFQGDLLLHLHLMMRGAVLSYGYVLVASAVLWRILKQTKRAVTVRTPLPGTGPSPLLPCAPPL</sequence>
<feature type="region of interest" description="Disordered" evidence="1">
    <location>
        <begin position="39"/>
        <end position="59"/>
    </location>
</feature>
<accession>A0AAE0GAG7</accession>
<comment type="caution">
    <text evidence="3">The sequence shown here is derived from an EMBL/GenBank/DDBJ whole genome shotgun (WGS) entry which is preliminary data.</text>
</comment>
<organism evidence="3 4">
    <name type="scientific">Cymbomonas tetramitiformis</name>
    <dbReference type="NCBI Taxonomy" id="36881"/>
    <lineage>
        <taxon>Eukaryota</taxon>
        <taxon>Viridiplantae</taxon>
        <taxon>Chlorophyta</taxon>
        <taxon>Pyramimonadophyceae</taxon>
        <taxon>Pyramimonadales</taxon>
        <taxon>Pyramimonadaceae</taxon>
        <taxon>Cymbomonas</taxon>
    </lineage>
</organism>
<keyword evidence="2" id="KW-0472">Membrane</keyword>
<evidence type="ECO:0000256" key="2">
    <source>
        <dbReference type="SAM" id="Phobius"/>
    </source>
</evidence>